<protein>
    <recommendedName>
        <fullName evidence="4 13">Outer-membrane lipoprotein LolB</fullName>
    </recommendedName>
</protein>
<reference evidence="15 16" key="1">
    <citation type="submission" date="2024-09" db="EMBL/GenBank/DDBJ databases">
        <authorList>
            <person name="Sun Q."/>
            <person name="Mori K."/>
        </authorList>
    </citation>
    <scope>NUCLEOTIDE SEQUENCE [LARGE SCALE GENOMIC DNA]</scope>
    <source>
        <strain evidence="15 16">ATCC 51285</strain>
    </source>
</reference>
<dbReference type="Proteomes" id="UP001589628">
    <property type="component" value="Unassembled WGS sequence"/>
</dbReference>
<dbReference type="RefSeq" id="WP_051527518.1">
    <property type="nucleotide sequence ID" value="NZ_JBHLZN010000003.1"/>
</dbReference>
<dbReference type="InterPro" id="IPR029046">
    <property type="entry name" value="LolA/LolB/LppX"/>
</dbReference>
<sequence length="200" mass="22834">MHNLKYLALAFALLFLSACSQLPQRQLQPAPQLPWRVALQELAHWQLEGKAGLQSKQSYNSLTLTWLQQAYAYQVQISGPLGQGQMQIEGTPELMLLSSPEGRFVSEDPAALLLERTGWPLPINELPHWVKGLAAPGGQLLGQTFDEQGRLLSLEQNGWQIEYQDYLQVDQLWLPRKLQLRRDDWQLKLVIKDWQLANPS</sequence>
<keyword evidence="11 13" id="KW-0998">Cell outer membrane</keyword>
<keyword evidence="16" id="KW-1185">Reference proteome</keyword>
<evidence type="ECO:0000256" key="7">
    <source>
        <dbReference type="ARBA" id="ARBA00022927"/>
    </source>
</evidence>
<evidence type="ECO:0000256" key="6">
    <source>
        <dbReference type="ARBA" id="ARBA00022729"/>
    </source>
</evidence>
<dbReference type="PROSITE" id="PS51257">
    <property type="entry name" value="PROKAR_LIPOPROTEIN"/>
    <property type="match status" value="1"/>
</dbReference>
<comment type="subcellular location">
    <subcellularLocation>
        <location evidence="1 13">Cell outer membrane</location>
        <topology evidence="1 13">Lipid-anchor</topology>
    </subcellularLocation>
</comment>
<comment type="similarity">
    <text evidence="2 13">Belongs to the LolB family.</text>
</comment>
<evidence type="ECO:0000256" key="9">
    <source>
        <dbReference type="ARBA" id="ARBA00023139"/>
    </source>
</evidence>
<keyword evidence="5 13" id="KW-0813">Transport</keyword>
<dbReference type="Gene3D" id="2.50.20.10">
    <property type="entry name" value="Lipoprotein localisation LolA/LolB/LppX"/>
    <property type="match status" value="1"/>
</dbReference>
<evidence type="ECO:0000313" key="16">
    <source>
        <dbReference type="Proteomes" id="UP001589628"/>
    </source>
</evidence>
<evidence type="ECO:0000256" key="11">
    <source>
        <dbReference type="ARBA" id="ARBA00023237"/>
    </source>
</evidence>
<evidence type="ECO:0000256" key="3">
    <source>
        <dbReference type="ARBA" id="ARBA00011245"/>
    </source>
</evidence>
<keyword evidence="12 13" id="KW-0449">Lipoprotein</keyword>
<feature type="chain" id="PRO_5046790664" description="Outer-membrane lipoprotein LolB" evidence="14">
    <location>
        <begin position="21"/>
        <end position="200"/>
    </location>
</feature>
<feature type="signal peptide" evidence="14">
    <location>
        <begin position="1"/>
        <end position="20"/>
    </location>
</feature>
<keyword evidence="9 13" id="KW-0564">Palmitate</keyword>
<dbReference type="EMBL" id="JBHLZN010000003">
    <property type="protein sequence ID" value="MFB9887048.1"/>
    <property type="molecule type" value="Genomic_DNA"/>
</dbReference>
<keyword evidence="8 13" id="KW-0472">Membrane</keyword>
<name>A0ABV5ZCM2_9GAMM</name>
<evidence type="ECO:0000313" key="15">
    <source>
        <dbReference type="EMBL" id="MFB9887048.1"/>
    </source>
</evidence>
<evidence type="ECO:0000256" key="12">
    <source>
        <dbReference type="ARBA" id="ARBA00023288"/>
    </source>
</evidence>
<accession>A0ABV5ZCM2</accession>
<dbReference type="HAMAP" id="MF_00233">
    <property type="entry name" value="LolB"/>
    <property type="match status" value="1"/>
</dbReference>
<evidence type="ECO:0000256" key="8">
    <source>
        <dbReference type="ARBA" id="ARBA00023136"/>
    </source>
</evidence>
<evidence type="ECO:0000256" key="5">
    <source>
        <dbReference type="ARBA" id="ARBA00022448"/>
    </source>
</evidence>
<keyword evidence="7 13" id="KW-0653">Protein transport</keyword>
<comment type="subunit">
    <text evidence="3 13">Monomer.</text>
</comment>
<evidence type="ECO:0000256" key="2">
    <source>
        <dbReference type="ARBA" id="ARBA00009696"/>
    </source>
</evidence>
<evidence type="ECO:0000256" key="1">
    <source>
        <dbReference type="ARBA" id="ARBA00004459"/>
    </source>
</evidence>
<evidence type="ECO:0000256" key="13">
    <source>
        <dbReference type="HAMAP-Rule" id="MF_00233"/>
    </source>
</evidence>
<evidence type="ECO:0000256" key="14">
    <source>
        <dbReference type="SAM" id="SignalP"/>
    </source>
</evidence>
<organism evidence="15 16">
    <name type="scientific">Balneatrix alpica</name>
    <dbReference type="NCBI Taxonomy" id="75684"/>
    <lineage>
        <taxon>Bacteria</taxon>
        <taxon>Pseudomonadati</taxon>
        <taxon>Pseudomonadota</taxon>
        <taxon>Gammaproteobacteria</taxon>
        <taxon>Oceanospirillales</taxon>
        <taxon>Balneatrichaceae</taxon>
        <taxon>Balneatrix</taxon>
    </lineage>
</organism>
<comment type="caution">
    <text evidence="15">The sequence shown here is derived from an EMBL/GenBank/DDBJ whole genome shotgun (WGS) entry which is preliminary data.</text>
</comment>
<evidence type="ECO:0000256" key="4">
    <source>
        <dbReference type="ARBA" id="ARBA00016202"/>
    </source>
</evidence>
<dbReference type="NCBIfam" id="TIGR00548">
    <property type="entry name" value="lolB"/>
    <property type="match status" value="1"/>
</dbReference>
<proteinExistence type="inferred from homology"/>
<dbReference type="Pfam" id="PF03550">
    <property type="entry name" value="LolB"/>
    <property type="match status" value="1"/>
</dbReference>
<comment type="function">
    <text evidence="13">Plays a critical role in the incorporation of lipoproteins in the outer membrane after they are released by the LolA protein.</text>
</comment>
<gene>
    <name evidence="13 15" type="primary">lolB</name>
    <name evidence="15" type="ORF">ACFFLH_11550</name>
</gene>
<dbReference type="InterPro" id="IPR004565">
    <property type="entry name" value="OM_lipoprot_LolB"/>
</dbReference>
<evidence type="ECO:0000256" key="10">
    <source>
        <dbReference type="ARBA" id="ARBA00023186"/>
    </source>
</evidence>
<keyword evidence="6 13" id="KW-0732">Signal</keyword>
<keyword evidence="10 13" id="KW-0143">Chaperone</keyword>
<dbReference type="CDD" id="cd16326">
    <property type="entry name" value="LolB"/>
    <property type="match status" value="1"/>
</dbReference>
<dbReference type="SUPFAM" id="SSF89392">
    <property type="entry name" value="Prokaryotic lipoproteins and lipoprotein localization factors"/>
    <property type="match status" value="1"/>
</dbReference>